<reference evidence="3" key="1">
    <citation type="submission" date="2021-06" db="EMBL/GenBank/DDBJ databases">
        <authorList>
            <person name="Kallberg Y."/>
            <person name="Tangrot J."/>
            <person name="Rosling A."/>
        </authorList>
    </citation>
    <scope>NUCLEOTIDE SEQUENCE</scope>
    <source>
        <strain evidence="3">87-6 pot B 2015</strain>
    </source>
</reference>
<accession>A0A9N8YZG5</accession>
<keyword evidence="4" id="KW-1185">Reference proteome</keyword>
<evidence type="ECO:0000256" key="2">
    <source>
        <dbReference type="SAM" id="SignalP"/>
    </source>
</evidence>
<comment type="caution">
    <text evidence="3">The sequence shown here is derived from an EMBL/GenBank/DDBJ whole genome shotgun (WGS) entry which is preliminary data.</text>
</comment>
<dbReference type="PANTHER" id="PTHR36854">
    <property type="entry name" value="CHROMOSOME 9, WHOLE GENOME SHOTGUN SEQUENCE"/>
    <property type="match status" value="1"/>
</dbReference>
<name>A0A9N8YZG5_FUNMO</name>
<dbReference type="AlphaFoldDB" id="A0A9N8YZG5"/>
<proteinExistence type="predicted"/>
<keyword evidence="1" id="KW-0472">Membrane</keyword>
<gene>
    <name evidence="3" type="ORF">FMOSSE_LOCUS2012</name>
</gene>
<keyword evidence="1" id="KW-1133">Transmembrane helix</keyword>
<evidence type="ECO:0000256" key="1">
    <source>
        <dbReference type="SAM" id="Phobius"/>
    </source>
</evidence>
<dbReference type="EMBL" id="CAJVPP010000244">
    <property type="protein sequence ID" value="CAG8460491.1"/>
    <property type="molecule type" value="Genomic_DNA"/>
</dbReference>
<feature type="signal peptide" evidence="2">
    <location>
        <begin position="1"/>
        <end position="28"/>
    </location>
</feature>
<dbReference type="PANTHER" id="PTHR36854:SF1">
    <property type="entry name" value="TRANSMEMBRANE PROTEIN"/>
    <property type="match status" value="1"/>
</dbReference>
<protein>
    <submittedName>
        <fullName evidence="3">5328_t:CDS:1</fullName>
    </submittedName>
</protein>
<organism evidence="3 4">
    <name type="scientific">Funneliformis mosseae</name>
    <name type="common">Endomycorrhizal fungus</name>
    <name type="synonym">Glomus mosseae</name>
    <dbReference type="NCBI Taxonomy" id="27381"/>
    <lineage>
        <taxon>Eukaryota</taxon>
        <taxon>Fungi</taxon>
        <taxon>Fungi incertae sedis</taxon>
        <taxon>Mucoromycota</taxon>
        <taxon>Glomeromycotina</taxon>
        <taxon>Glomeromycetes</taxon>
        <taxon>Glomerales</taxon>
        <taxon>Glomeraceae</taxon>
        <taxon>Funneliformis</taxon>
    </lineage>
</organism>
<evidence type="ECO:0000313" key="4">
    <source>
        <dbReference type="Proteomes" id="UP000789375"/>
    </source>
</evidence>
<sequence>MTLKLRFDESLFLILLLIIFIITPIVQTADVKSFCKCVCAENSTIVSLNIDQTCSDCNRANCINQMKDLCAGGRNEEGTSKEGCEIQVIATCFQRDSYKDEVIVYLYIIITSGLLLTALTKPYIEKWWKKINSPYVYSSMQNN</sequence>
<evidence type="ECO:0000313" key="3">
    <source>
        <dbReference type="EMBL" id="CAG8460491.1"/>
    </source>
</evidence>
<feature type="transmembrane region" description="Helical" evidence="1">
    <location>
        <begin position="102"/>
        <end position="120"/>
    </location>
</feature>
<feature type="chain" id="PRO_5040301385" evidence="2">
    <location>
        <begin position="29"/>
        <end position="143"/>
    </location>
</feature>
<keyword evidence="2" id="KW-0732">Signal</keyword>
<keyword evidence="1" id="KW-0812">Transmembrane</keyword>
<dbReference type="Proteomes" id="UP000789375">
    <property type="component" value="Unassembled WGS sequence"/>
</dbReference>